<name>A0A151JI88_9VIBR</name>
<dbReference type="Proteomes" id="UP000075349">
    <property type="component" value="Unassembled WGS sequence"/>
</dbReference>
<dbReference type="SUPFAM" id="SSF55846">
    <property type="entry name" value="N-acetylmuramoyl-L-alanine amidase-like"/>
    <property type="match status" value="1"/>
</dbReference>
<feature type="domain" description="Peptidoglycan recognition protein family" evidence="2">
    <location>
        <begin position="2"/>
        <end position="118"/>
    </location>
</feature>
<dbReference type="GO" id="GO:0009253">
    <property type="term" value="P:peptidoglycan catabolic process"/>
    <property type="evidence" value="ECO:0007669"/>
    <property type="project" value="InterPro"/>
</dbReference>
<comment type="similarity">
    <text evidence="1">Belongs to the N-acetylmuramoyl-L-alanine amidase 2 family.</text>
</comment>
<organism evidence="3 4">
    <name type="scientific">Vibrio cidicii</name>
    <dbReference type="NCBI Taxonomy" id="1763883"/>
    <lineage>
        <taxon>Bacteria</taxon>
        <taxon>Pseudomonadati</taxon>
        <taxon>Pseudomonadota</taxon>
        <taxon>Gammaproteobacteria</taxon>
        <taxon>Vibrionales</taxon>
        <taxon>Vibrionaceae</taxon>
        <taxon>Vibrio</taxon>
    </lineage>
</organism>
<dbReference type="InterPro" id="IPR015510">
    <property type="entry name" value="PGRP"/>
</dbReference>
<accession>A0A151JI88</accession>
<dbReference type="CDD" id="cd06583">
    <property type="entry name" value="PGRP"/>
    <property type="match status" value="1"/>
</dbReference>
<gene>
    <name evidence="3" type="ORF">AUQ44_07365</name>
</gene>
<evidence type="ECO:0000256" key="1">
    <source>
        <dbReference type="ARBA" id="ARBA00007553"/>
    </source>
</evidence>
<comment type="caution">
    <text evidence="3">The sequence shown here is derived from an EMBL/GenBank/DDBJ whole genome shotgun (WGS) entry which is preliminary data.</text>
</comment>
<dbReference type="InterPro" id="IPR002502">
    <property type="entry name" value="Amidase_domain"/>
</dbReference>
<reference evidence="4" key="1">
    <citation type="submission" date="2015-12" db="EMBL/GenBank/DDBJ databases">
        <authorList>
            <person name="Tarr C.L."/>
            <person name="Gladney L.M."/>
        </authorList>
    </citation>
    <scope>NUCLEOTIDE SEQUENCE [LARGE SCALE GENOMIC DNA]</scope>
    <source>
        <strain evidence="4">2756-81</strain>
    </source>
</reference>
<dbReference type="EMBL" id="LOMK01000001">
    <property type="protein sequence ID" value="KYN25402.1"/>
    <property type="molecule type" value="Genomic_DNA"/>
</dbReference>
<dbReference type="SMART" id="SM00701">
    <property type="entry name" value="PGRP"/>
    <property type="match status" value="1"/>
</dbReference>
<dbReference type="RefSeq" id="WP_065819224.1">
    <property type="nucleotide sequence ID" value="NZ_CP195598.1"/>
</dbReference>
<dbReference type="AlphaFoldDB" id="A0A151JI88"/>
<dbReference type="PANTHER" id="PTHR11022:SF41">
    <property type="entry name" value="PEPTIDOGLYCAN-RECOGNITION PROTEIN LC-RELATED"/>
    <property type="match status" value="1"/>
</dbReference>
<dbReference type="InterPro" id="IPR036505">
    <property type="entry name" value="Amidase/PGRP_sf"/>
</dbReference>
<dbReference type="Gene3D" id="3.40.80.10">
    <property type="entry name" value="Peptidoglycan recognition protein-like"/>
    <property type="match status" value="1"/>
</dbReference>
<dbReference type="Pfam" id="PF01510">
    <property type="entry name" value="Amidase_2"/>
    <property type="match status" value="1"/>
</dbReference>
<protein>
    <submittedName>
        <fullName evidence="3">Lysozyme</fullName>
    </submittedName>
</protein>
<sequence length="137" mass="15699">MHYITIHCSATSPEQNIGVSEIRAWHRAKGWRDIGYHWVITRQGELQTGRPITQQGAHVRGHNQGNIGICLVGGVNSQKQAECNYTDAQWHTLRELIQRLQRRYQIADAHILGHRDWPTGKHKACPCFDVGEIKNRD</sequence>
<evidence type="ECO:0000259" key="2">
    <source>
        <dbReference type="SMART" id="SM00701"/>
    </source>
</evidence>
<evidence type="ECO:0000313" key="3">
    <source>
        <dbReference type="EMBL" id="KYN25402.1"/>
    </source>
</evidence>
<dbReference type="GO" id="GO:0008270">
    <property type="term" value="F:zinc ion binding"/>
    <property type="evidence" value="ECO:0007669"/>
    <property type="project" value="InterPro"/>
</dbReference>
<dbReference type="PANTHER" id="PTHR11022">
    <property type="entry name" value="PEPTIDOGLYCAN RECOGNITION PROTEIN"/>
    <property type="match status" value="1"/>
</dbReference>
<evidence type="ECO:0000313" key="4">
    <source>
        <dbReference type="Proteomes" id="UP000075349"/>
    </source>
</evidence>
<dbReference type="InterPro" id="IPR006619">
    <property type="entry name" value="PGRP_domain_met/bac"/>
</dbReference>
<proteinExistence type="inferred from homology"/>
<dbReference type="GO" id="GO:0008745">
    <property type="term" value="F:N-acetylmuramoyl-L-alanine amidase activity"/>
    <property type="evidence" value="ECO:0007669"/>
    <property type="project" value="InterPro"/>
</dbReference>